<dbReference type="RefSeq" id="YP_009103197.1">
    <property type="nucleotide sequence ID" value="NC_025456.1"/>
</dbReference>
<dbReference type="Pfam" id="PF13884">
    <property type="entry name" value="Peptidase_S74"/>
    <property type="match status" value="1"/>
</dbReference>
<proteinExistence type="predicted"/>
<evidence type="ECO:0000259" key="5">
    <source>
        <dbReference type="PROSITE" id="PS51688"/>
    </source>
</evidence>
<evidence type="ECO:0000256" key="1">
    <source>
        <dbReference type="ARBA" id="ARBA00004328"/>
    </source>
</evidence>
<sequence>MAVTQNTYTGNGSSTNYSFTFPYLETTDIKVSLDGSVTTAYTLANATTIQFNTAPANGVAIRIYRQTDDADLAAQFYPGSAIRSQDLNDNFTQNLYVTQESNREAEIANTTANSATATSNTALSTSQSALTTAQTAETNSNTAISTANTASSNASAAVSTANTASSNATTAVNTANAATATANSAASDAATAISTANGAVTTANSAAADAATAISTANTASSNASAAVSTANTASTNASTAVSTANSAVTTANNAVTTANSAVTTANAADSKADQAISAVANALLFTIVADVAAIPGSPSDGDAVEVTDSTGIESFTPLTGVPSGFVGDSGLGVRLVYNGTGSTWTWLQYFPQDPETRYGDAITTLQGDVSGLDTNKLAIAGGTMTGALGVTAGSAASPSVFISGDPNTGIYSPGADQVAISTGGTGRLFVDASGNVGVGGSPSTNFHVQTAAGTASQLRVTTGSNASSATLRLGQVGAVFWDQQVTTTDGHFLLKVDGGNDAYKIERASLNANTHIFTTGASERLRITSDGKLGLGTSSPDDYLTVSSSDTSNSLSDSNAAITLVNADSGAFGRTSNLNFNQGNSATAQRLASISSVYTNYTTSVGGALAFSTNDGNGTVGERLRITSDGKVGIGTTAPAVKLQVSASSTGEVELARFRIEGQTNNPMLRVVSDEANKILTLNTSGSASGTQLAFKVTNTEAVRIDSSGNVGIGTSAPNDILHVVESSASAATPATASVANFERNGSAGITISSTATATGSVFFADSGSSAVGRLQYNHNDNSLGFWANSLERARIDLAGRLGIGTTAPANQLHLQTSTGGCAVRVQSGSTYSGTVFSQNAADAYISNESGATGTIQFWQNGSEKARIDSSGRLLVGTSSARANFFNGGLDTRFQLEGNGTASWASFIADDASTSGPIVVLGKQRSGTVGGNTIVQDGDNVGQISFQGSDGTEFVETANIRSEVDGTPGANDMPGRLVFSTTPDGSASPVERMRITNTGRLYVNTTDTSTQNALLNLQNSVDGDWLISCSKTNKGNVIQFFAATPSVQVGKITVSTTNTSYSTSSDYRLKENVVPLTGAIDRVNQLQVHRFNFIADPDTTVDGFIAHEAQSVVPECVTGTKDEVDEDGNPVYQGIDQSKLVPLLTAALQEAMERIEVLEAKVNALVGS</sequence>
<evidence type="ECO:0000256" key="2">
    <source>
        <dbReference type="ARBA" id="ARBA00022732"/>
    </source>
</evidence>
<feature type="domain" description="Peptidase S74" evidence="5">
    <location>
        <begin position="1066"/>
        <end position="1163"/>
    </location>
</feature>
<dbReference type="InterPro" id="IPR005604">
    <property type="entry name" value="Phage_T7_tail_fibre-like_N"/>
</dbReference>
<dbReference type="PROSITE" id="PS51688">
    <property type="entry name" value="ICA"/>
    <property type="match status" value="1"/>
</dbReference>
<protein>
    <submittedName>
        <fullName evidence="6">Tail fiber</fullName>
    </submittedName>
</protein>
<gene>
    <name evidence="6" type="ORF">S-CBP1_0037</name>
</gene>
<dbReference type="EMBL" id="KC310802">
    <property type="protein sequence ID" value="AGK86542.1"/>
    <property type="molecule type" value="Genomic_DNA"/>
</dbReference>
<dbReference type="Proteomes" id="UP000030045">
    <property type="component" value="Segment"/>
</dbReference>
<dbReference type="OrthoDB" id="20676at10239"/>
<keyword evidence="4" id="KW-0175">Coiled coil</keyword>
<feature type="coiled-coil region" evidence="4">
    <location>
        <begin position="1142"/>
        <end position="1169"/>
    </location>
</feature>
<evidence type="ECO:0000313" key="6">
    <source>
        <dbReference type="EMBL" id="AGK86542.1"/>
    </source>
</evidence>
<dbReference type="InterPro" id="IPR030392">
    <property type="entry name" value="S74_ICA"/>
</dbReference>
<comment type="subcellular location">
    <subcellularLocation>
        <location evidence="1">Virion</location>
    </subcellularLocation>
</comment>
<reference evidence="7" key="1">
    <citation type="submission" date="2012-12" db="EMBL/GenBank/DDBJ databases">
        <title>Genomics of marine cyanopodoviruses.</title>
        <authorList>
            <person name="Huang S."/>
            <person name="Chen F."/>
        </authorList>
    </citation>
    <scope>NUCLEOTIDE SEQUENCE [LARGE SCALE GENOMIC DNA]</scope>
</reference>
<dbReference type="GeneID" id="22112117"/>
<name>A0A096VKG4_9CAUD</name>
<dbReference type="KEGG" id="vg:22112117"/>
<evidence type="ECO:0000256" key="4">
    <source>
        <dbReference type="SAM" id="Coils"/>
    </source>
</evidence>
<evidence type="ECO:0000313" key="7">
    <source>
        <dbReference type="Proteomes" id="UP000030045"/>
    </source>
</evidence>
<evidence type="ECO:0000256" key="3">
    <source>
        <dbReference type="ARBA" id="ARBA00022844"/>
    </source>
</evidence>
<keyword evidence="2" id="KW-1227">Viral tail protein</keyword>
<organism evidence="6 7">
    <name type="scientific">Synechococcus phage S-CBP1</name>
    <dbReference type="NCBI Taxonomy" id="1273711"/>
    <lineage>
        <taxon>Viruses</taxon>
        <taxon>Duplodnaviria</taxon>
        <taxon>Heunggongvirae</taxon>
        <taxon>Uroviricota</taxon>
        <taxon>Caudoviricetes</taxon>
        <taxon>Autographivirales</taxon>
        <taxon>Sechaudvirinae</taxon>
        <taxon>Angmobvirus</taxon>
        <taxon>Angmobvirus SCBP1</taxon>
    </lineage>
</organism>
<dbReference type="GO" id="GO:0098015">
    <property type="term" value="C:virus tail"/>
    <property type="evidence" value="ECO:0007669"/>
    <property type="project" value="UniProtKB-KW"/>
</dbReference>
<keyword evidence="3" id="KW-0946">Virion</keyword>
<accession>A0A096VKG4</accession>
<dbReference type="Pfam" id="PF03906">
    <property type="entry name" value="Phage_T7_tail"/>
    <property type="match status" value="1"/>
</dbReference>
<reference evidence="6 7" key="2">
    <citation type="journal article" date="2015" name="PLoS ONE">
        <title>Comparative Genomic and Phylogenomic Analyses Reveal a Conserved Core Genome Shared by Estuarine and Oceanic Cyanopodoviruses.</title>
        <authorList>
            <person name="Huang S."/>
            <person name="Zhang S."/>
            <person name="Jiao N."/>
            <person name="Chen F."/>
        </authorList>
    </citation>
    <scope>NUCLEOTIDE SEQUENCE [LARGE SCALE GENOMIC DNA]</scope>
</reference>
<keyword evidence="7" id="KW-1185">Reference proteome</keyword>